<keyword evidence="1" id="KW-0732">Signal</keyword>
<dbReference type="AlphaFoldDB" id="A0A6M2CHU8"/>
<sequence length="104" mass="11675">MNILIALNILAILSMVRATHVPLCQKSADRRHMLVTCVNDNVNEQTSQKLTEVKQGLNCEDLDCVFMRICEMSPDGLQQHADSFLPDEVKTDLRAVVSRCETTT</sequence>
<dbReference type="VEuPathDB" id="VectorBase:LOC119169437"/>
<feature type="signal peptide" evidence="1">
    <location>
        <begin position="1"/>
        <end position="18"/>
    </location>
</feature>
<proteinExistence type="predicted"/>
<reference evidence="2" key="1">
    <citation type="submission" date="2019-09" db="EMBL/GenBank/DDBJ databases">
        <title>Organ-specific transcriptomic study of the physiology of the cattle tick, Rhipicephalus microplus.</title>
        <authorList>
            <person name="Tirloni L."/>
            <person name="Braz G."/>
            <person name="Gandara A.C.P."/>
            <person name="Sabadin G.A."/>
            <person name="da Silva R.M."/>
            <person name="Guizzo M.G."/>
            <person name="Machado J.A."/>
            <person name="Costa E.P."/>
            <person name="Gomes H.F."/>
            <person name="Moraes J."/>
            <person name="Mota M.B.S."/>
            <person name="Mesquita R.D."/>
            <person name="Alvarenga P.H."/>
            <person name="Alves F."/>
            <person name="Seixas A."/>
            <person name="da Fonseca R.N."/>
            <person name="Fogaca A."/>
            <person name="Logullo C."/>
            <person name="Tanaka A."/>
            <person name="Daffre S."/>
            <person name="Termignoni C."/>
            <person name="Vaz I.S.Jr."/>
            <person name="Oliveira P.L."/>
            <person name="Ribeiro J.M."/>
        </authorList>
    </citation>
    <scope>NUCLEOTIDE SEQUENCE</scope>
    <source>
        <strain evidence="2">Porto Alegre</strain>
    </source>
</reference>
<dbReference type="OrthoDB" id="6494679at2759"/>
<feature type="chain" id="PRO_5026840724" evidence="1">
    <location>
        <begin position="19"/>
        <end position="104"/>
    </location>
</feature>
<dbReference type="EMBL" id="GHWJ01000484">
    <property type="protein sequence ID" value="NOV33221.1"/>
    <property type="molecule type" value="Transcribed_RNA"/>
</dbReference>
<evidence type="ECO:0000313" key="2">
    <source>
        <dbReference type="EMBL" id="NOV33221.1"/>
    </source>
</evidence>
<organism evidence="2">
    <name type="scientific">Rhipicephalus microplus</name>
    <name type="common">Cattle tick</name>
    <name type="synonym">Boophilus microplus</name>
    <dbReference type="NCBI Taxonomy" id="6941"/>
    <lineage>
        <taxon>Eukaryota</taxon>
        <taxon>Metazoa</taxon>
        <taxon>Ecdysozoa</taxon>
        <taxon>Arthropoda</taxon>
        <taxon>Chelicerata</taxon>
        <taxon>Arachnida</taxon>
        <taxon>Acari</taxon>
        <taxon>Parasitiformes</taxon>
        <taxon>Ixodida</taxon>
        <taxon>Ixodoidea</taxon>
        <taxon>Ixodidae</taxon>
        <taxon>Rhipicephalinae</taxon>
        <taxon>Rhipicephalus</taxon>
        <taxon>Boophilus</taxon>
    </lineage>
</organism>
<name>A0A6M2CHU8_RHIMP</name>
<evidence type="ECO:0000256" key="1">
    <source>
        <dbReference type="SAM" id="SignalP"/>
    </source>
</evidence>
<accession>A0A6M2CHU8</accession>
<dbReference type="Gene3D" id="1.10.150.440">
    <property type="match status" value="1"/>
</dbReference>
<protein>
    <submittedName>
        <fullName evidence="2">Putative microplusin</fullName>
    </submittedName>
</protein>